<reference evidence="1" key="1">
    <citation type="submission" date="2016-09" db="EMBL/GenBank/DDBJ databases">
        <authorList>
            <person name="Capua I."/>
            <person name="De Benedictis P."/>
            <person name="Joannis T."/>
            <person name="Lombin L.H."/>
            <person name="Cattoli G."/>
        </authorList>
    </citation>
    <scope>NUCLEOTIDE SEQUENCE</scope>
    <source>
        <strain evidence="1">B9</strain>
    </source>
</reference>
<evidence type="ECO:0000313" key="1">
    <source>
        <dbReference type="EMBL" id="SCU76432.1"/>
    </source>
</evidence>
<gene>
    <name evidence="1" type="ORF">CNECB9_3120005</name>
</gene>
<name>A0A1K0JBC9_CUPNE</name>
<organism evidence="1">
    <name type="scientific">Cupriavidus necator</name>
    <name type="common">Alcaligenes eutrophus</name>
    <name type="synonym">Ralstonia eutropha</name>
    <dbReference type="NCBI Taxonomy" id="106590"/>
    <lineage>
        <taxon>Bacteria</taxon>
        <taxon>Pseudomonadati</taxon>
        <taxon>Pseudomonadota</taxon>
        <taxon>Betaproteobacteria</taxon>
        <taxon>Burkholderiales</taxon>
        <taxon>Burkholderiaceae</taxon>
        <taxon>Cupriavidus</taxon>
    </lineage>
</organism>
<sequence length="91" mass="9746">MPIQRPSFNMECAGLLFRLAFKALGEPPGPRGLFFFIRWATSLNDALAYSVSAKFQAKECRSHALMLALAVGSRKARGGQSTSPASGRATG</sequence>
<protein>
    <submittedName>
        <fullName evidence="1">Uncharacterized protein</fullName>
    </submittedName>
</protein>
<dbReference type="AlphaFoldDB" id="A0A1K0JBC9"/>
<proteinExistence type="predicted"/>
<accession>A0A1K0JBC9</accession>
<dbReference type="EMBL" id="FMSH01000238">
    <property type="protein sequence ID" value="SCU76432.1"/>
    <property type="molecule type" value="Genomic_DNA"/>
</dbReference>